<protein>
    <submittedName>
        <fullName evidence="3">Uncharacterized protein</fullName>
    </submittedName>
</protein>
<dbReference type="EMBL" id="JACHGN010000050">
    <property type="protein sequence ID" value="MBB5140583.1"/>
    <property type="molecule type" value="Genomic_DNA"/>
</dbReference>
<keyword evidence="2" id="KW-1133">Transmembrane helix</keyword>
<accession>A0A840PR38</accession>
<gene>
    <name evidence="3" type="ORF">HNP84_010352</name>
</gene>
<dbReference type="RefSeq" id="WP_221337782.1">
    <property type="nucleotide sequence ID" value="NZ_BAABIX010000094.1"/>
</dbReference>
<sequence length="320" mass="31742">MRTPAWQRDGRSSAVARRVLVTESDPAESEPTASAWIASASVGSASVGSERAALCEFAARRGRVMRRASAVCHAVRRASVTSWGRGAGWAGSGRAARLPLAADAGHEHIAHEDVTVRADRRAWFAADGRRTLVRAVALGALMAAGWLIAVLLGLLAGAAPASADTFAARDAGHTGIAAAVAPDGGIAEAATTGVGDGGDRPPSGGLPAEPGIDGFPLIGGIAAAGESAAGNAEAMAGRGVDGLTSQSTPVLPAPSTADVGAGADGFVPHGGGGPGQFGPGTGDVARSTYDPHVLVRRAPLAAVLPPVVRTAADEPSFSPD</sequence>
<feature type="transmembrane region" description="Helical" evidence="2">
    <location>
        <begin position="135"/>
        <end position="159"/>
    </location>
</feature>
<proteinExistence type="predicted"/>
<dbReference type="AlphaFoldDB" id="A0A840PR38"/>
<evidence type="ECO:0000313" key="3">
    <source>
        <dbReference type="EMBL" id="MBB5140583.1"/>
    </source>
</evidence>
<feature type="region of interest" description="Disordered" evidence="1">
    <location>
        <begin position="188"/>
        <end position="210"/>
    </location>
</feature>
<name>A0A840PR38_9ACTN</name>
<dbReference type="Proteomes" id="UP000578449">
    <property type="component" value="Unassembled WGS sequence"/>
</dbReference>
<keyword evidence="2" id="KW-0472">Membrane</keyword>
<evidence type="ECO:0000256" key="2">
    <source>
        <dbReference type="SAM" id="Phobius"/>
    </source>
</evidence>
<keyword evidence="2" id="KW-0812">Transmembrane</keyword>
<reference evidence="3 4" key="1">
    <citation type="submission" date="2020-08" db="EMBL/GenBank/DDBJ databases">
        <title>Genomic Encyclopedia of Type Strains, Phase IV (KMG-IV): sequencing the most valuable type-strain genomes for metagenomic binning, comparative biology and taxonomic classification.</title>
        <authorList>
            <person name="Goeker M."/>
        </authorList>
    </citation>
    <scope>NUCLEOTIDE SEQUENCE [LARGE SCALE GENOMIC DNA]</scope>
    <source>
        <strain evidence="3 4">DSM 45615</strain>
    </source>
</reference>
<comment type="caution">
    <text evidence="3">The sequence shown here is derived from an EMBL/GenBank/DDBJ whole genome shotgun (WGS) entry which is preliminary data.</text>
</comment>
<organism evidence="3 4">
    <name type="scientific">Thermocatellispora tengchongensis</name>
    <dbReference type="NCBI Taxonomy" id="1073253"/>
    <lineage>
        <taxon>Bacteria</taxon>
        <taxon>Bacillati</taxon>
        <taxon>Actinomycetota</taxon>
        <taxon>Actinomycetes</taxon>
        <taxon>Streptosporangiales</taxon>
        <taxon>Streptosporangiaceae</taxon>
        <taxon>Thermocatellispora</taxon>
    </lineage>
</organism>
<keyword evidence="4" id="KW-1185">Reference proteome</keyword>
<evidence type="ECO:0000256" key="1">
    <source>
        <dbReference type="SAM" id="MobiDB-lite"/>
    </source>
</evidence>
<evidence type="ECO:0000313" key="4">
    <source>
        <dbReference type="Proteomes" id="UP000578449"/>
    </source>
</evidence>